<dbReference type="GO" id="GO:0005886">
    <property type="term" value="C:plasma membrane"/>
    <property type="evidence" value="ECO:0007669"/>
    <property type="project" value="UniProtKB-SubCell"/>
</dbReference>
<evidence type="ECO:0000256" key="10">
    <source>
        <dbReference type="ARBA" id="ARBA00023004"/>
    </source>
</evidence>
<evidence type="ECO:0000313" key="16">
    <source>
        <dbReference type="Proteomes" id="UP000094849"/>
    </source>
</evidence>
<evidence type="ECO:0000256" key="2">
    <source>
        <dbReference type="ARBA" id="ARBA00004651"/>
    </source>
</evidence>
<keyword evidence="8" id="KW-0249">Electron transport</keyword>
<accession>A0A1E2UL19</accession>
<evidence type="ECO:0000313" key="15">
    <source>
        <dbReference type="EMBL" id="ODB95448.1"/>
    </source>
</evidence>
<evidence type="ECO:0000256" key="9">
    <source>
        <dbReference type="ARBA" id="ARBA00022989"/>
    </source>
</evidence>
<evidence type="ECO:0000256" key="7">
    <source>
        <dbReference type="ARBA" id="ARBA00022723"/>
    </source>
</evidence>
<keyword evidence="11 13" id="KW-0472">Membrane</keyword>
<evidence type="ECO:0000256" key="5">
    <source>
        <dbReference type="ARBA" id="ARBA00022617"/>
    </source>
</evidence>
<dbReference type="GO" id="GO:0046872">
    <property type="term" value="F:metal ion binding"/>
    <property type="evidence" value="ECO:0007669"/>
    <property type="project" value="UniProtKB-KW"/>
</dbReference>
<keyword evidence="5" id="KW-0349">Heme</keyword>
<dbReference type="PANTHER" id="PTHR30529">
    <property type="entry name" value="CYTOCHROME B561"/>
    <property type="match status" value="1"/>
</dbReference>
<dbReference type="GO" id="GO:0020037">
    <property type="term" value="F:heme binding"/>
    <property type="evidence" value="ECO:0007669"/>
    <property type="project" value="TreeGrafter"/>
</dbReference>
<protein>
    <submittedName>
        <fullName evidence="15">Cytochrome b</fullName>
    </submittedName>
</protein>
<dbReference type="EMBL" id="LVJZ01000003">
    <property type="protein sequence ID" value="ODB95448.1"/>
    <property type="molecule type" value="Genomic_DNA"/>
</dbReference>
<feature type="transmembrane region" description="Helical" evidence="13">
    <location>
        <begin position="144"/>
        <end position="164"/>
    </location>
</feature>
<dbReference type="Proteomes" id="UP000094849">
    <property type="component" value="Unassembled WGS sequence"/>
</dbReference>
<keyword evidence="10" id="KW-0408">Iron</keyword>
<keyword evidence="7" id="KW-0479">Metal-binding</keyword>
<evidence type="ECO:0000256" key="13">
    <source>
        <dbReference type="SAM" id="Phobius"/>
    </source>
</evidence>
<evidence type="ECO:0000256" key="6">
    <source>
        <dbReference type="ARBA" id="ARBA00022692"/>
    </source>
</evidence>
<evidence type="ECO:0000259" key="14">
    <source>
        <dbReference type="Pfam" id="PF01292"/>
    </source>
</evidence>
<proteinExistence type="inferred from homology"/>
<comment type="subcellular location">
    <subcellularLocation>
        <location evidence="2">Cell membrane</location>
        <topology evidence="2">Multi-pass membrane protein</topology>
    </subcellularLocation>
</comment>
<keyword evidence="3" id="KW-0813">Transport</keyword>
<gene>
    <name evidence="15" type="ORF">A3196_00985</name>
</gene>
<evidence type="ECO:0000256" key="11">
    <source>
        <dbReference type="ARBA" id="ARBA00023136"/>
    </source>
</evidence>
<evidence type="ECO:0000256" key="4">
    <source>
        <dbReference type="ARBA" id="ARBA00022475"/>
    </source>
</evidence>
<evidence type="ECO:0000256" key="8">
    <source>
        <dbReference type="ARBA" id="ARBA00022982"/>
    </source>
</evidence>
<evidence type="ECO:0000256" key="3">
    <source>
        <dbReference type="ARBA" id="ARBA00022448"/>
    </source>
</evidence>
<name>A0A1E2UL19_9GAMM</name>
<evidence type="ECO:0000256" key="12">
    <source>
        <dbReference type="ARBA" id="ARBA00037975"/>
    </source>
</evidence>
<dbReference type="OrthoDB" id="9793784at2"/>
<comment type="similarity">
    <text evidence="12">Belongs to the cytochrome b561 family.</text>
</comment>
<dbReference type="InterPro" id="IPR011577">
    <property type="entry name" value="Cyt_b561_bac/Ni-Hgenase"/>
</dbReference>
<dbReference type="GO" id="GO:0022904">
    <property type="term" value="P:respiratory electron transport chain"/>
    <property type="evidence" value="ECO:0007669"/>
    <property type="project" value="InterPro"/>
</dbReference>
<feature type="transmembrane region" description="Helical" evidence="13">
    <location>
        <begin position="90"/>
        <end position="111"/>
    </location>
</feature>
<dbReference type="InterPro" id="IPR016174">
    <property type="entry name" value="Di-haem_cyt_TM"/>
</dbReference>
<dbReference type="Pfam" id="PF01292">
    <property type="entry name" value="Ni_hydr_CYTB"/>
    <property type="match status" value="1"/>
</dbReference>
<keyword evidence="16" id="KW-1185">Reference proteome</keyword>
<dbReference type="PANTHER" id="PTHR30529:SF1">
    <property type="entry name" value="CYTOCHROME B561 HOMOLOG 2"/>
    <property type="match status" value="1"/>
</dbReference>
<feature type="transmembrane region" description="Helical" evidence="13">
    <location>
        <begin position="50"/>
        <end position="69"/>
    </location>
</feature>
<keyword evidence="9 13" id="KW-1133">Transmembrane helix</keyword>
<keyword evidence="6 13" id="KW-0812">Transmembrane</keyword>
<feature type="domain" description="Cytochrome b561 bacterial/Ni-hydrogenase" evidence="14">
    <location>
        <begin position="9"/>
        <end position="180"/>
    </location>
</feature>
<dbReference type="Gene3D" id="1.20.950.20">
    <property type="entry name" value="Transmembrane di-heme cytochromes, Chain C"/>
    <property type="match status" value="1"/>
</dbReference>
<sequence length="181" mass="21071">MRMRNDRERYGAVAIGLHWLVAVTVYGLFGLGLWMRSLGYYDAWYQLGPWWHKGIGVMLFFVLLFRLIWRLGNPRPAHLQSHKPYERVTAVWVHLLLYLMLFLLMVSGYLISTADGRPLEVFDWFAIPATISGLDQQEDIAGKVHLYLAWSVVVVSALHLLAAFKHHFFDRDQTLLRMLGR</sequence>
<comment type="caution">
    <text evidence="15">The sequence shown here is derived from an EMBL/GenBank/DDBJ whole genome shotgun (WGS) entry which is preliminary data.</text>
</comment>
<reference evidence="15 16" key="1">
    <citation type="submission" date="2016-03" db="EMBL/GenBank/DDBJ databases">
        <title>Chemosynthetic sulphur-oxidizing symbionts of marine invertebrate animals are capable of nitrogen fixation.</title>
        <authorList>
            <person name="Petersen J.M."/>
            <person name="Kemper A."/>
            <person name="Gruber-Vodicka H."/>
            <person name="Cardini U."/>
            <person name="Geest Mvander."/>
            <person name="Kleiner M."/>
            <person name="Bulgheresi S."/>
            <person name="Fussmann M."/>
            <person name="Herbold C."/>
            <person name="Seah B.K.B."/>
            <person name="Antony C.Paul."/>
            <person name="Liu D."/>
            <person name="Belitz A."/>
            <person name="Weber M."/>
        </authorList>
    </citation>
    <scope>NUCLEOTIDE SEQUENCE [LARGE SCALE GENOMIC DNA]</scope>
    <source>
        <strain evidence="15">G_D</strain>
    </source>
</reference>
<organism evidence="15 16">
    <name type="scientific">Candidatus Thiodiazotropha endoloripes</name>
    <dbReference type="NCBI Taxonomy" id="1818881"/>
    <lineage>
        <taxon>Bacteria</taxon>
        <taxon>Pseudomonadati</taxon>
        <taxon>Pseudomonadota</taxon>
        <taxon>Gammaproteobacteria</taxon>
        <taxon>Chromatiales</taxon>
        <taxon>Sedimenticolaceae</taxon>
        <taxon>Candidatus Thiodiazotropha</taxon>
    </lineage>
</organism>
<dbReference type="STRING" id="1818881.A3196_00985"/>
<dbReference type="GO" id="GO:0009055">
    <property type="term" value="F:electron transfer activity"/>
    <property type="evidence" value="ECO:0007669"/>
    <property type="project" value="InterPro"/>
</dbReference>
<dbReference type="SUPFAM" id="SSF81342">
    <property type="entry name" value="Transmembrane di-heme cytochromes"/>
    <property type="match status" value="1"/>
</dbReference>
<keyword evidence="4" id="KW-1003">Cell membrane</keyword>
<evidence type="ECO:0000256" key="1">
    <source>
        <dbReference type="ARBA" id="ARBA00001970"/>
    </source>
</evidence>
<dbReference type="InterPro" id="IPR052168">
    <property type="entry name" value="Cytochrome_b561_oxidase"/>
</dbReference>
<dbReference type="RefSeq" id="WP_069003813.1">
    <property type="nucleotide sequence ID" value="NZ_LVJW01000006.1"/>
</dbReference>
<dbReference type="AlphaFoldDB" id="A0A1E2UL19"/>
<feature type="transmembrane region" description="Helical" evidence="13">
    <location>
        <begin position="12"/>
        <end position="35"/>
    </location>
</feature>
<comment type="cofactor">
    <cofactor evidence="1">
        <name>heme b</name>
        <dbReference type="ChEBI" id="CHEBI:60344"/>
    </cofactor>
</comment>